<dbReference type="AlphaFoldDB" id="A0A5B7E162"/>
<evidence type="ECO:0000256" key="1">
    <source>
        <dbReference type="SAM" id="MobiDB-lite"/>
    </source>
</evidence>
<comment type="caution">
    <text evidence="2">The sequence shown here is derived from an EMBL/GenBank/DDBJ whole genome shotgun (WGS) entry which is preliminary data.</text>
</comment>
<sequence>MPLEKPTAISDRIQSRRRRSAGHVQVVVLCTWRGAAAGRKVDRGPCNDRGVSGQQPLSWPQPSPAALLTQYSRGPAAPLHPVLPASCLDLTAAKNGRYGNGLSLFRPSRSSGRRIAAVTASRPLHTP</sequence>
<proteinExistence type="predicted"/>
<feature type="region of interest" description="Disordered" evidence="1">
    <location>
        <begin position="41"/>
        <end position="64"/>
    </location>
</feature>
<organism evidence="2 3">
    <name type="scientific">Portunus trituberculatus</name>
    <name type="common">Swimming crab</name>
    <name type="synonym">Neptunus trituberculatus</name>
    <dbReference type="NCBI Taxonomy" id="210409"/>
    <lineage>
        <taxon>Eukaryota</taxon>
        <taxon>Metazoa</taxon>
        <taxon>Ecdysozoa</taxon>
        <taxon>Arthropoda</taxon>
        <taxon>Crustacea</taxon>
        <taxon>Multicrustacea</taxon>
        <taxon>Malacostraca</taxon>
        <taxon>Eumalacostraca</taxon>
        <taxon>Eucarida</taxon>
        <taxon>Decapoda</taxon>
        <taxon>Pleocyemata</taxon>
        <taxon>Brachyura</taxon>
        <taxon>Eubrachyura</taxon>
        <taxon>Portunoidea</taxon>
        <taxon>Portunidae</taxon>
        <taxon>Portuninae</taxon>
        <taxon>Portunus</taxon>
    </lineage>
</organism>
<accession>A0A5B7E162</accession>
<evidence type="ECO:0000313" key="2">
    <source>
        <dbReference type="EMBL" id="MPC26936.1"/>
    </source>
</evidence>
<reference evidence="2 3" key="1">
    <citation type="submission" date="2019-05" db="EMBL/GenBank/DDBJ databases">
        <title>Another draft genome of Portunus trituberculatus and its Hox gene families provides insights of decapod evolution.</title>
        <authorList>
            <person name="Jeong J.-H."/>
            <person name="Song I."/>
            <person name="Kim S."/>
            <person name="Choi T."/>
            <person name="Kim D."/>
            <person name="Ryu S."/>
            <person name="Kim W."/>
        </authorList>
    </citation>
    <scope>NUCLEOTIDE SEQUENCE [LARGE SCALE GENOMIC DNA]</scope>
    <source>
        <tissue evidence="2">Muscle</tissue>
    </source>
</reference>
<dbReference type="EMBL" id="VSRR010001673">
    <property type="protein sequence ID" value="MPC26936.1"/>
    <property type="molecule type" value="Genomic_DNA"/>
</dbReference>
<dbReference type="Proteomes" id="UP000324222">
    <property type="component" value="Unassembled WGS sequence"/>
</dbReference>
<evidence type="ECO:0000313" key="3">
    <source>
        <dbReference type="Proteomes" id="UP000324222"/>
    </source>
</evidence>
<keyword evidence="3" id="KW-1185">Reference proteome</keyword>
<gene>
    <name evidence="2" type="ORF">E2C01_020087</name>
</gene>
<name>A0A5B7E162_PORTR</name>
<protein>
    <submittedName>
        <fullName evidence="2">Uncharacterized protein</fullName>
    </submittedName>
</protein>